<comment type="caution">
    <text evidence="1">The sequence shown here is derived from an EMBL/GenBank/DDBJ whole genome shotgun (WGS) entry which is preliminary data.</text>
</comment>
<accession>A0ABV4B220</accession>
<reference evidence="1 2" key="1">
    <citation type="journal article" date="2016" name="Int. J. Syst. Evol. Microbiol.">
        <title>Description of Comamonas sediminis sp. nov., isolated from lagoon sediments.</title>
        <authorList>
            <person name="Subhash Y."/>
            <person name="Bang J.J."/>
            <person name="You T.H."/>
            <person name="Lee S.S."/>
        </authorList>
    </citation>
    <scope>NUCLEOTIDE SEQUENCE [LARGE SCALE GENOMIC DNA]</scope>
    <source>
        <strain evidence="1 2">JCM 31169</strain>
    </source>
</reference>
<evidence type="ECO:0000313" key="2">
    <source>
        <dbReference type="Proteomes" id="UP001562178"/>
    </source>
</evidence>
<name>A0ABV4B220_9BURK</name>
<dbReference type="RefSeq" id="WP_369459963.1">
    <property type="nucleotide sequence ID" value="NZ_JBGBDC010000004.1"/>
</dbReference>
<dbReference type="Proteomes" id="UP001562178">
    <property type="component" value="Unassembled WGS sequence"/>
</dbReference>
<organism evidence="1 2">
    <name type="scientific">Comamonas sediminis</name>
    <dbReference type="NCBI Taxonomy" id="1783360"/>
    <lineage>
        <taxon>Bacteria</taxon>
        <taxon>Pseudomonadati</taxon>
        <taxon>Pseudomonadota</taxon>
        <taxon>Betaproteobacteria</taxon>
        <taxon>Burkholderiales</taxon>
        <taxon>Comamonadaceae</taxon>
        <taxon>Comamonas</taxon>
    </lineage>
</organism>
<sequence length="57" mass="6685">MNKFFDVFIGRLGARNTRRVARSQTAAQVEEWKAKGYQLQAERRVTEQLHEIYLVSS</sequence>
<gene>
    <name evidence="1" type="ORF">AB7A72_10945</name>
</gene>
<evidence type="ECO:0000313" key="1">
    <source>
        <dbReference type="EMBL" id="MEY2251522.1"/>
    </source>
</evidence>
<proteinExistence type="predicted"/>
<keyword evidence="2" id="KW-1185">Reference proteome</keyword>
<protein>
    <submittedName>
        <fullName evidence="1">Uncharacterized protein</fullName>
    </submittedName>
</protein>
<dbReference type="EMBL" id="JBGBDC010000004">
    <property type="protein sequence ID" value="MEY2251522.1"/>
    <property type="molecule type" value="Genomic_DNA"/>
</dbReference>